<feature type="compositionally biased region" description="Polar residues" evidence="1">
    <location>
        <begin position="1"/>
        <end position="19"/>
    </location>
</feature>
<dbReference type="EMBL" id="VSRR010001000">
    <property type="protein sequence ID" value="MPC21658.1"/>
    <property type="molecule type" value="Genomic_DNA"/>
</dbReference>
<organism evidence="2 3">
    <name type="scientific">Portunus trituberculatus</name>
    <name type="common">Swimming crab</name>
    <name type="synonym">Neptunus trituberculatus</name>
    <dbReference type="NCBI Taxonomy" id="210409"/>
    <lineage>
        <taxon>Eukaryota</taxon>
        <taxon>Metazoa</taxon>
        <taxon>Ecdysozoa</taxon>
        <taxon>Arthropoda</taxon>
        <taxon>Crustacea</taxon>
        <taxon>Multicrustacea</taxon>
        <taxon>Malacostraca</taxon>
        <taxon>Eumalacostraca</taxon>
        <taxon>Eucarida</taxon>
        <taxon>Decapoda</taxon>
        <taxon>Pleocyemata</taxon>
        <taxon>Brachyura</taxon>
        <taxon>Eubrachyura</taxon>
        <taxon>Portunoidea</taxon>
        <taxon>Portunidae</taxon>
        <taxon>Portuninae</taxon>
        <taxon>Portunus</taxon>
    </lineage>
</organism>
<evidence type="ECO:0000313" key="2">
    <source>
        <dbReference type="EMBL" id="MPC21658.1"/>
    </source>
</evidence>
<proteinExistence type="predicted"/>
<keyword evidence="3" id="KW-1185">Reference proteome</keyword>
<protein>
    <submittedName>
        <fullName evidence="2">Uncharacterized protein</fullName>
    </submittedName>
</protein>
<evidence type="ECO:0000313" key="3">
    <source>
        <dbReference type="Proteomes" id="UP000324222"/>
    </source>
</evidence>
<feature type="region of interest" description="Disordered" evidence="1">
    <location>
        <begin position="1"/>
        <end position="26"/>
    </location>
</feature>
<accession>A0A5B7DJS7</accession>
<comment type="caution">
    <text evidence="2">The sequence shown here is derived from an EMBL/GenBank/DDBJ whole genome shotgun (WGS) entry which is preliminary data.</text>
</comment>
<name>A0A5B7DJS7_PORTR</name>
<gene>
    <name evidence="2" type="ORF">E2C01_014650</name>
</gene>
<sequence length="86" mass="9801">MGPRDSLSSSTLPSVNPTYMPSRISHPDINRADEIFTRTTREAVGKYHWVKLLESVTDHGRKRDDSQSEKVVCVKFVNAVKQSRKK</sequence>
<dbReference type="Proteomes" id="UP000324222">
    <property type="component" value="Unassembled WGS sequence"/>
</dbReference>
<evidence type="ECO:0000256" key="1">
    <source>
        <dbReference type="SAM" id="MobiDB-lite"/>
    </source>
</evidence>
<dbReference type="AlphaFoldDB" id="A0A5B7DJS7"/>
<reference evidence="2 3" key="1">
    <citation type="submission" date="2019-05" db="EMBL/GenBank/DDBJ databases">
        <title>Another draft genome of Portunus trituberculatus and its Hox gene families provides insights of decapod evolution.</title>
        <authorList>
            <person name="Jeong J.-H."/>
            <person name="Song I."/>
            <person name="Kim S."/>
            <person name="Choi T."/>
            <person name="Kim D."/>
            <person name="Ryu S."/>
            <person name="Kim W."/>
        </authorList>
    </citation>
    <scope>NUCLEOTIDE SEQUENCE [LARGE SCALE GENOMIC DNA]</scope>
    <source>
        <tissue evidence="2">Muscle</tissue>
    </source>
</reference>